<dbReference type="Gene3D" id="1.20.120.1600">
    <property type="match status" value="1"/>
</dbReference>
<dbReference type="OrthoDB" id="367448at2"/>
<dbReference type="PANTHER" id="PTHR46470:SF4">
    <property type="entry name" value="5-AMINO-6-(5-PHOSPHO-D-RIBITYLAMINO)URACIL PHOSPHATASE YIGB"/>
    <property type="match status" value="1"/>
</dbReference>
<keyword evidence="2 4" id="KW-0378">Hydrolase</keyword>
<organism evidence="4 5">
    <name type="scientific">Halopseudomonas salegens</name>
    <dbReference type="NCBI Taxonomy" id="1434072"/>
    <lineage>
        <taxon>Bacteria</taxon>
        <taxon>Pseudomonadati</taxon>
        <taxon>Pseudomonadota</taxon>
        <taxon>Gammaproteobacteria</taxon>
        <taxon>Pseudomonadales</taxon>
        <taxon>Pseudomonadaceae</taxon>
        <taxon>Halopseudomonas</taxon>
    </lineage>
</organism>
<gene>
    <name evidence="4" type="ORF">SAMN05216210_3381</name>
</gene>
<comment type="cofactor">
    <cofactor evidence="1">
        <name>Mg(2+)</name>
        <dbReference type="ChEBI" id="CHEBI:18420"/>
    </cofactor>
</comment>
<keyword evidence="3" id="KW-0460">Magnesium</keyword>
<evidence type="ECO:0000256" key="3">
    <source>
        <dbReference type="ARBA" id="ARBA00022842"/>
    </source>
</evidence>
<dbReference type="GO" id="GO:0016787">
    <property type="term" value="F:hydrolase activity"/>
    <property type="evidence" value="ECO:0007669"/>
    <property type="project" value="UniProtKB-KW"/>
</dbReference>
<dbReference type="InterPro" id="IPR051400">
    <property type="entry name" value="HAD-like_hydrolase"/>
</dbReference>
<dbReference type="AlphaFoldDB" id="A0A1H2HXB8"/>
<dbReference type="InterPro" id="IPR023214">
    <property type="entry name" value="HAD_sf"/>
</dbReference>
<dbReference type="Proteomes" id="UP000243924">
    <property type="component" value="Chromosome I"/>
</dbReference>
<dbReference type="PANTHER" id="PTHR46470">
    <property type="entry name" value="N-ACYLNEURAMINATE-9-PHOSPHATASE"/>
    <property type="match status" value="1"/>
</dbReference>
<dbReference type="NCBIfam" id="TIGR01549">
    <property type="entry name" value="HAD-SF-IA-v1"/>
    <property type="match status" value="1"/>
</dbReference>
<dbReference type="STRING" id="1434072.SAMN05216210_3381"/>
<evidence type="ECO:0000313" key="4">
    <source>
        <dbReference type="EMBL" id="SDU36434.1"/>
    </source>
</evidence>
<name>A0A1H2HXB8_9GAMM</name>
<dbReference type="Pfam" id="PF00702">
    <property type="entry name" value="Hydrolase"/>
    <property type="match status" value="1"/>
</dbReference>
<dbReference type="Gene3D" id="3.40.50.1000">
    <property type="entry name" value="HAD superfamily/HAD-like"/>
    <property type="match status" value="1"/>
</dbReference>
<evidence type="ECO:0000313" key="5">
    <source>
        <dbReference type="Proteomes" id="UP000243924"/>
    </source>
</evidence>
<protein>
    <submittedName>
        <fullName evidence="4">Putative hydrolase of the HAD superfamily</fullName>
    </submittedName>
</protein>
<dbReference type="SFLD" id="SFLDS00003">
    <property type="entry name" value="Haloacid_Dehalogenase"/>
    <property type="match status" value="1"/>
</dbReference>
<dbReference type="RefSeq" id="WP_092389189.1">
    <property type="nucleotide sequence ID" value="NZ_LT629787.1"/>
</dbReference>
<dbReference type="NCBIfam" id="TIGR01509">
    <property type="entry name" value="HAD-SF-IA-v3"/>
    <property type="match status" value="1"/>
</dbReference>
<proteinExistence type="predicted"/>
<evidence type="ECO:0000256" key="2">
    <source>
        <dbReference type="ARBA" id="ARBA00022801"/>
    </source>
</evidence>
<keyword evidence="5" id="KW-1185">Reference proteome</keyword>
<dbReference type="PRINTS" id="PR00413">
    <property type="entry name" value="HADHALOGNASE"/>
</dbReference>
<sequence length="239" mass="26610">MIQLLTFDLDNTLWETEPVVAAAEKILLDWLERQAPLFTRNLDSDARRALRKQVLAIDPELRHRVTDLRIAVLRHGLRQAGYPEAEASALALQGFDVFLEARHAVELFPHAEPLLAELSRHFALATISNGNADVRRLGLDKYFQAIVSADEVGISKPAPEPFLAALQRVGVEPANALHIGDHPSDDVLGARSVGMGSLWFNRHRTPWPEEHQRPDGEVHCLSEIGGWVTAFNTTDGTQR</sequence>
<dbReference type="GO" id="GO:0009231">
    <property type="term" value="P:riboflavin biosynthetic process"/>
    <property type="evidence" value="ECO:0007669"/>
    <property type="project" value="TreeGrafter"/>
</dbReference>
<dbReference type="InterPro" id="IPR036412">
    <property type="entry name" value="HAD-like_sf"/>
</dbReference>
<dbReference type="InterPro" id="IPR006439">
    <property type="entry name" value="HAD-SF_hydro_IA"/>
</dbReference>
<dbReference type="SUPFAM" id="SSF56784">
    <property type="entry name" value="HAD-like"/>
    <property type="match status" value="1"/>
</dbReference>
<reference evidence="5" key="1">
    <citation type="submission" date="2016-10" db="EMBL/GenBank/DDBJ databases">
        <authorList>
            <person name="Varghese N."/>
            <person name="Submissions S."/>
        </authorList>
    </citation>
    <scope>NUCLEOTIDE SEQUENCE [LARGE SCALE GENOMIC DNA]</scope>
    <source>
        <strain evidence="5">CECT 8338</strain>
    </source>
</reference>
<dbReference type="EMBL" id="LT629787">
    <property type="protein sequence ID" value="SDU36434.1"/>
    <property type="molecule type" value="Genomic_DNA"/>
</dbReference>
<accession>A0A1H2HXB8</accession>
<evidence type="ECO:0000256" key="1">
    <source>
        <dbReference type="ARBA" id="ARBA00001946"/>
    </source>
</evidence>
<dbReference type="SFLD" id="SFLDG01129">
    <property type="entry name" value="C1.5:_HAD__Beta-PGM__Phosphata"/>
    <property type="match status" value="1"/>
</dbReference>